<keyword evidence="3" id="KW-1185">Reference proteome</keyword>
<accession>A0A2C8F8A1</accession>
<dbReference type="InterPro" id="IPR045886">
    <property type="entry name" value="ThiF/MoeB/HesA"/>
</dbReference>
<name>A0A2C8F8A1_9BACT</name>
<dbReference type="KEGG" id="pprf:DPRO_1884"/>
<protein>
    <recommendedName>
        <fullName evidence="1">THIF-type NAD/FAD binding fold domain-containing protein</fullName>
    </recommendedName>
</protein>
<dbReference type="Pfam" id="PF00899">
    <property type="entry name" value="ThiF"/>
    <property type="match status" value="1"/>
</dbReference>
<dbReference type="SUPFAM" id="SSF69572">
    <property type="entry name" value="Activating enzymes of the ubiquitin-like proteins"/>
    <property type="match status" value="1"/>
</dbReference>
<dbReference type="GO" id="GO:0005737">
    <property type="term" value="C:cytoplasm"/>
    <property type="evidence" value="ECO:0007669"/>
    <property type="project" value="TreeGrafter"/>
</dbReference>
<evidence type="ECO:0000313" key="3">
    <source>
        <dbReference type="Proteomes" id="UP000219215"/>
    </source>
</evidence>
<dbReference type="InterPro" id="IPR000594">
    <property type="entry name" value="ThiF_NAD_FAD-bd"/>
</dbReference>
<dbReference type="GO" id="GO:0032446">
    <property type="term" value="P:protein modification by small protein conjugation"/>
    <property type="evidence" value="ECO:0007669"/>
    <property type="project" value="TreeGrafter"/>
</dbReference>
<dbReference type="PANTHER" id="PTHR10953:SF102">
    <property type="entry name" value="ADENYLYLTRANSFERASE AND SULFURTRANSFERASE MOCS3"/>
    <property type="match status" value="1"/>
</dbReference>
<gene>
    <name evidence="2" type="ORF">DPRO_1884</name>
</gene>
<dbReference type="GO" id="GO:0016779">
    <property type="term" value="F:nucleotidyltransferase activity"/>
    <property type="evidence" value="ECO:0007669"/>
    <property type="project" value="TreeGrafter"/>
</dbReference>
<dbReference type="GO" id="GO:0008641">
    <property type="term" value="F:ubiquitin-like modifier activating enzyme activity"/>
    <property type="evidence" value="ECO:0007669"/>
    <property type="project" value="InterPro"/>
</dbReference>
<sequence length="374" mass="41863">MTQLSEASAPELRDGVEVFLYPQKEGICPVLFLFLSNRRRLRIECKPAFAALLKELSKPQPLTDSLSHSGLVMDEETEAFLSFLDTEGIVTLSDPLETDLLPVEYVEQYKRQLYFLLDILKSPQKAHEVQKRIFDARITVFGLGAMGSGILQQLSMMGFRRFTLIDYVDVEESDIARTPYRIATQVGIPKTEAAKALVEDFAFEPQVELRNATLRTHTDLDELVRGTSLIVNTTDQPYVGYTNIKLSRYALQHDIPVLAAGGFDAHLASLGELLIPHVTPCADCYATFFHESLKDWKPIPHPVKEREGWFGGLGGLSTFSASTAALDILGYFMNPEDRKAAPGGRGEFLFHDYSLDTFVVERDKECQSCGEGRK</sequence>
<feature type="domain" description="THIF-type NAD/FAD binding fold" evidence="1">
    <location>
        <begin position="127"/>
        <end position="287"/>
    </location>
</feature>
<dbReference type="GO" id="GO:0004792">
    <property type="term" value="F:thiosulfate-cyanide sulfurtransferase activity"/>
    <property type="evidence" value="ECO:0007669"/>
    <property type="project" value="TreeGrafter"/>
</dbReference>
<dbReference type="InterPro" id="IPR035985">
    <property type="entry name" value="Ubiquitin-activating_enz"/>
</dbReference>
<reference evidence="3" key="1">
    <citation type="submission" date="2017-09" db="EMBL/GenBank/DDBJ databases">
        <authorList>
            <person name="Regsiter A."/>
            <person name="William W."/>
        </authorList>
    </citation>
    <scope>NUCLEOTIDE SEQUENCE [LARGE SCALE GENOMIC DNA]</scope>
    <source>
        <strain evidence="3">500-1</strain>
    </source>
</reference>
<dbReference type="AlphaFoldDB" id="A0A2C8F8A1"/>
<dbReference type="PANTHER" id="PTHR10953">
    <property type="entry name" value="UBIQUITIN-ACTIVATING ENZYME E1"/>
    <property type="match status" value="1"/>
</dbReference>
<dbReference type="EMBL" id="LT907975">
    <property type="protein sequence ID" value="SOB58784.1"/>
    <property type="molecule type" value="Genomic_DNA"/>
</dbReference>
<dbReference type="Proteomes" id="UP000219215">
    <property type="component" value="Chromosome DPRO"/>
</dbReference>
<evidence type="ECO:0000259" key="1">
    <source>
        <dbReference type="Pfam" id="PF00899"/>
    </source>
</evidence>
<proteinExistence type="predicted"/>
<evidence type="ECO:0000313" key="2">
    <source>
        <dbReference type="EMBL" id="SOB58784.1"/>
    </source>
</evidence>
<dbReference type="Gene3D" id="3.40.50.720">
    <property type="entry name" value="NAD(P)-binding Rossmann-like Domain"/>
    <property type="match status" value="1"/>
</dbReference>
<organism evidence="2 3">
    <name type="scientific">Pseudodesulfovibrio profundus</name>
    <dbReference type="NCBI Taxonomy" id="57320"/>
    <lineage>
        <taxon>Bacteria</taxon>
        <taxon>Pseudomonadati</taxon>
        <taxon>Thermodesulfobacteriota</taxon>
        <taxon>Desulfovibrionia</taxon>
        <taxon>Desulfovibrionales</taxon>
        <taxon>Desulfovibrionaceae</taxon>
    </lineage>
</organism>